<dbReference type="PANTHER" id="PTHR33840:SF1">
    <property type="entry name" value="TLE1 PHOSPHOLIPASE DOMAIN-CONTAINING PROTEIN"/>
    <property type="match status" value="1"/>
</dbReference>
<dbReference type="PANTHER" id="PTHR33840">
    <property type="match status" value="1"/>
</dbReference>
<dbReference type="InterPro" id="IPR029058">
    <property type="entry name" value="AB_hydrolase_fold"/>
</dbReference>
<feature type="domain" description="T6SS Phospholipase effector Tle1-like catalytic" evidence="2">
    <location>
        <begin position="3"/>
        <end position="293"/>
    </location>
</feature>
<evidence type="ECO:0000259" key="2">
    <source>
        <dbReference type="Pfam" id="PF09994"/>
    </source>
</evidence>
<feature type="compositionally biased region" description="Basic and acidic residues" evidence="1">
    <location>
        <begin position="138"/>
        <end position="152"/>
    </location>
</feature>
<reference evidence="3 4" key="1">
    <citation type="submission" date="2020-10" db="EMBL/GenBank/DDBJ databases">
        <title>Phylogeny of dyella-like bacteria.</title>
        <authorList>
            <person name="Fu J."/>
        </authorList>
    </citation>
    <scope>NUCLEOTIDE SEQUENCE [LARGE SCALE GENOMIC DNA]</scope>
    <source>
        <strain evidence="3 4">DKC-1</strain>
    </source>
</reference>
<evidence type="ECO:0000313" key="3">
    <source>
        <dbReference type="EMBL" id="MFK2932412.1"/>
    </source>
</evidence>
<protein>
    <submittedName>
        <fullName evidence="3">DUF2235 domain-containing protein</fullName>
    </submittedName>
</protein>
<evidence type="ECO:0000256" key="1">
    <source>
        <dbReference type="SAM" id="MobiDB-lite"/>
    </source>
</evidence>
<accession>A0ABW8KMS3</accession>
<evidence type="ECO:0000313" key="4">
    <source>
        <dbReference type="Proteomes" id="UP001620397"/>
    </source>
</evidence>
<dbReference type="SUPFAM" id="SSF53474">
    <property type="entry name" value="alpha/beta-Hydrolases"/>
    <property type="match status" value="1"/>
</dbReference>
<comment type="caution">
    <text evidence="3">The sequence shown here is derived from an EMBL/GenBank/DDBJ whole genome shotgun (WGS) entry which is preliminary data.</text>
</comment>
<gene>
    <name evidence="3" type="ORF">ISP14_16635</name>
</gene>
<proteinExistence type="predicted"/>
<name>A0ABW8KMS3_9GAMM</name>
<dbReference type="Pfam" id="PF09994">
    <property type="entry name" value="T6SS_Tle1-like_cat"/>
    <property type="match status" value="1"/>
</dbReference>
<sequence>MPKNIVICCDGTGNQIDNTISNVLKLYRILEKGDRQRVYYSPGIGTIGQQNAWQRFKQKARGVFGLVTGYGLDDDVLGAYRFLSQTYEKGDKVWLFGFSRGAYTVRVLAAFLHVIGLLRPDQLNLAGYALTAFKKSSADSHRASPGKSESDKIGTGNEGLSTELEDAWHFSRVAGGKTIRIEFVGVWDTVASVIIPRKDTFLPDLQTLRFTRTNSSVKTFRHAMAIDERRRMFRLNAWKEGQPYRPVPFIPASEIPQDILQVWFAGVHADVGGGYPESESGLSKYPLLWMIEEAHAKGLLIHRAMVNHLVLGRPRKGSNHTYVEPDAAAKLHVSMTAGWKPLEWLPKKSKWREWKQRRSVLGWYLPCAEPRVIPEGAFIHRTVFERIERLPDYRPVNLPSEYQVAQ</sequence>
<organism evidence="3 4">
    <name type="scientific">Dyella agri</name>
    <dbReference type="NCBI Taxonomy" id="1926869"/>
    <lineage>
        <taxon>Bacteria</taxon>
        <taxon>Pseudomonadati</taxon>
        <taxon>Pseudomonadota</taxon>
        <taxon>Gammaproteobacteria</taxon>
        <taxon>Lysobacterales</taxon>
        <taxon>Rhodanobacteraceae</taxon>
        <taxon>Dyella</taxon>
    </lineage>
</organism>
<dbReference type="InterPro" id="IPR018712">
    <property type="entry name" value="Tle1-like_cat"/>
</dbReference>
<dbReference type="EMBL" id="JADIKL010000012">
    <property type="protein sequence ID" value="MFK2932412.1"/>
    <property type="molecule type" value="Genomic_DNA"/>
</dbReference>
<dbReference type="Gene3D" id="3.40.50.1820">
    <property type="entry name" value="alpha/beta hydrolase"/>
    <property type="match status" value="1"/>
</dbReference>
<feature type="region of interest" description="Disordered" evidence="1">
    <location>
        <begin position="138"/>
        <end position="157"/>
    </location>
</feature>
<dbReference type="Proteomes" id="UP001620397">
    <property type="component" value="Unassembled WGS sequence"/>
</dbReference>
<keyword evidence="4" id="KW-1185">Reference proteome</keyword>
<dbReference type="RefSeq" id="WP_404541992.1">
    <property type="nucleotide sequence ID" value="NZ_JADIKL010000012.1"/>
</dbReference>